<evidence type="ECO:0000256" key="4">
    <source>
        <dbReference type="ARBA" id="ARBA00022801"/>
    </source>
</evidence>
<keyword evidence="5 9" id="KW-0862">Zinc</keyword>
<dbReference type="PANTHER" id="PTHR43126:SF2">
    <property type="entry name" value="D-ALANYL-D-ALANINE DIPEPTIDASE"/>
    <property type="match status" value="1"/>
</dbReference>
<organism evidence="11 12">
    <name type="scientific">Leuconostoc citreum</name>
    <dbReference type="NCBI Taxonomy" id="33964"/>
    <lineage>
        <taxon>Bacteria</taxon>
        <taxon>Bacillati</taxon>
        <taxon>Bacillota</taxon>
        <taxon>Bacilli</taxon>
        <taxon>Lactobacillales</taxon>
        <taxon>Lactobacillaceae</taxon>
        <taxon>Leuconostoc</taxon>
    </lineage>
</organism>
<dbReference type="PANTHER" id="PTHR43126">
    <property type="entry name" value="D-ALANYL-D-ALANINE DIPEPTIDASE"/>
    <property type="match status" value="1"/>
</dbReference>
<feature type="active site" description="Proton donor/acceptor" evidence="9">
    <location>
        <position position="199"/>
    </location>
</feature>
<dbReference type="SUPFAM" id="SSF55166">
    <property type="entry name" value="Hedgehog/DD-peptidase"/>
    <property type="match status" value="1"/>
</dbReference>
<dbReference type="GO" id="GO:0160237">
    <property type="term" value="F:D-Ala-D-Ala dipeptidase activity"/>
    <property type="evidence" value="ECO:0007669"/>
    <property type="project" value="UniProtKB-EC"/>
</dbReference>
<dbReference type="HAMAP" id="MF_01924">
    <property type="entry name" value="A_A_dipeptidase"/>
    <property type="match status" value="1"/>
</dbReference>
<dbReference type="GO" id="GO:0008237">
    <property type="term" value="F:metallopeptidase activity"/>
    <property type="evidence" value="ECO:0007669"/>
    <property type="project" value="UniProtKB-KW"/>
</dbReference>
<comment type="caution">
    <text evidence="11">The sequence shown here is derived from an EMBL/GenBank/DDBJ whole genome shotgun (WGS) entry which is preliminary data.</text>
</comment>
<feature type="binding site" evidence="9">
    <location>
        <position position="141"/>
    </location>
    <ligand>
        <name>Zn(2+)</name>
        <dbReference type="ChEBI" id="CHEBI:29105"/>
        <note>catalytic</note>
    </ligand>
</feature>
<feature type="binding site" evidence="9">
    <location>
        <position position="202"/>
    </location>
    <ligand>
        <name>Zn(2+)</name>
        <dbReference type="ChEBI" id="CHEBI:29105"/>
        <note>catalytic</note>
    </ligand>
</feature>
<evidence type="ECO:0000256" key="6">
    <source>
        <dbReference type="ARBA" id="ARBA00022997"/>
    </source>
</evidence>
<proteinExistence type="inferred from homology"/>
<evidence type="ECO:0000256" key="10">
    <source>
        <dbReference type="PIRNR" id="PIRNR026671"/>
    </source>
</evidence>
<evidence type="ECO:0000256" key="5">
    <source>
        <dbReference type="ARBA" id="ARBA00022833"/>
    </source>
</evidence>
<comment type="cofactor">
    <cofactor evidence="9">
        <name>Zn(2+)</name>
        <dbReference type="ChEBI" id="CHEBI:29105"/>
    </cofactor>
    <text evidence="9">Binds 1 zinc ion per subunit.</text>
</comment>
<comment type="function">
    <text evidence="9 10">Catalyzes hydrolysis of the D-alanyl-D-alanine dipeptide.</text>
</comment>
<dbReference type="GO" id="GO:0071555">
    <property type="term" value="P:cell wall organization"/>
    <property type="evidence" value="ECO:0007669"/>
    <property type="project" value="UniProtKB-KW"/>
</dbReference>
<dbReference type="RefSeq" id="WP_004908664.1">
    <property type="nucleotide sequence ID" value="NZ_BJJW01000002.1"/>
</dbReference>
<evidence type="ECO:0000313" key="11">
    <source>
        <dbReference type="EMBL" id="GDZ82917.1"/>
    </source>
</evidence>
<keyword evidence="2 9" id="KW-0645">Protease</keyword>
<feature type="site" description="Transition state stabilizer" evidence="9">
    <location>
        <position position="85"/>
    </location>
</feature>
<dbReference type="Proteomes" id="UP000323274">
    <property type="component" value="Unassembled WGS sequence"/>
</dbReference>
<name>A0A5A5TX32_LEUCI</name>
<keyword evidence="3 9" id="KW-0479">Metal-binding</keyword>
<dbReference type="AlphaFoldDB" id="A0A5A5TX32"/>
<comment type="catalytic activity">
    <reaction evidence="1 9 10">
        <text>D-alanyl-D-alanine + H2O = 2 D-alanine</text>
        <dbReference type="Rhea" id="RHEA:20661"/>
        <dbReference type="ChEBI" id="CHEBI:15377"/>
        <dbReference type="ChEBI" id="CHEBI:57416"/>
        <dbReference type="ChEBI" id="CHEBI:57822"/>
        <dbReference type="EC" id="3.4.13.22"/>
    </reaction>
</comment>
<keyword evidence="6 9" id="KW-0224">Dipeptidase</keyword>
<evidence type="ECO:0000256" key="8">
    <source>
        <dbReference type="ARBA" id="ARBA00023316"/>
    </source>
</evidence>
<evidence type="ECO:0000256" key="3">
    <source>
        <dbReference type="ARBA" id="ARBA00022723"/>
    </source>
</evidence>
<dbReference type="Gene3D" id="3.30.1380.10">
    <property type="match status" value="1"/>
</dbReference>
<dbReference type="EC" id="3.4.13.22" evidence="9 10"/>
<dbReference type="InterPro" id="IPR009045">
    <property type="entry name" value="Zn_M74/Hedgehog-like"/>
</dbReference>
<evidence type="ECO:0000256" key="9">
    <source>
        <dbReference type="HAMAP-Rule" id="MF_01924"/>
    </source>
</evidence>
<dbReference type="PIRSF" id="PIRSF026671">
    <property type="entry name" value="AA_dipeptidase"/>
    <property type="match status" value="1"/>
</dbReference>
<dbReference type="EMBL" id="BJJW01000002">
    <property type="protein sequence ID" value="GDZ82917.1"/>
    <property type="molecule type" value="Genomic_DNA"/>
</dbReference>
<dbReference type="GO" id="GO:0008270">
    <property type="term" value="F:zinc ion binding"/>
    <property type="evidence" value="ECO:0007669"/>
    <property type="project" value="UniProtKB-UniRule"/>
</dbReference>
<keyword evidence="7 9" id="KW-0482">Metalloprotease</keyword>
<dbReference type="InterPro" id="IPR000755">
    <property type="entry name" value="A_A_dipeptidase"/>
</dbReference>
<sequence>MKAFTKTTEWDWLAVKNVPIKPLEEDLVPINFFPEKIQISPQYFLQKLPGAIPELYLRQGVYEKLITASNDLPSGYKFLIYDAWRDIKTQQALFDILYERHRQQNPNMTVNELQQLTLKIVALPSTNLLKPSPHNTGGSVDLTIIDSVGRLLNMGTPFDEASIRAQTTYFDDPLNVIRKNRQLLYNIMTRHGFTNYSEEWWHYDYGNQNWAWVSGQSYAVYTGTSPQFAWHSPF</sequence>
<keyword evidence="4 9" id="KW-0378">Hydrolase</keyword>
<keyword evidence="8 10" id="KW-0961">Cell wall biogenesis/degradation</keyword>
<accession>A0A5A5TX32</accession>
<comment type="similarity">
    <text evidence="9 10">Belongs to the peptidase M15D family.</text>
</comment>
<reference evidence="11 12" key="1">
    <citation type="submission" date="2019-04" db="EMBL/GenBank/DDBJ databases">
        <title>A pseudo-fructophilic Leuconostoc citreum strain F192-5 isolated from peel of satsuma mandarin: the first report for isolation and characterization of strain-dependent fructophilic-like characteristics.</title>
        <authorList>
            <person name="Maeno S."/>
            <person name="Tanizawa Y."/>
            <person name="Kajikawa A."/>
            <person name="Kanesaki Y."/>
            <person name="Kubota E."/>
            <person name="Arita M."/>
            <person name="Leon D."/>
            <person name="Endo A."/>
        </authorList>
    </citation>
    <scope>NUCLEOTIDE SEQUENCE [LARGE SCALE GENOMIC DNA]</scope>
    <source>
        <strain evidence="11 12">F192-5</strain>
    </source>
</reference>
<evidence type="ECO:0000256" key="2">
    <source>
        <dbReference type="ARBA" id="ARBA00022670"/>
    </source>
</evidence>
<feature type="binding site" evidence="9">
    <location>
        <position position="134"/>
    </location>
    <ligand>
        <name>Zn(2+)</name>
        <dbReference type="ChEBI" id="CHEBI:29105"/>
        <note>catalytic</note>
    </ligand>
</feature>
<dbReference type="OMA" id="YGDQLWA"/>
<gene>
    <name evidence="11" type="primary">ddpX</name>
    <name evidence="11" type="ORF">LCIT_01590</name>
</gene>
<evidence type="ECO:0000256" key="7">
    <source>
        <dbReference type="ARBA" id="ARBA00023049"/>
    </source>
</evidence>
<protein>
    <recommendedName>
        <fullName evidence="9 10">D-alanyl-D-alanine dipeptidase</fullName>
        <shortName evidence="9 10">D-Ala-D-Ala dipeptidase</shortName>
        <ecNumber evidence="9 10">3.4.13.22</ecNumber>
    </recommendedName>
</protein>
<evidence type="ECO:0000256" key="1">
    <source>
        <dbReference type="ARBA" id="ARBA00001362"/>
    </source>
</evidence>
<dbReference type="GO" id="GO:0006508">
    <property type="term" value="P:proteolysis"/>
    <property type="evidence" value="ECO:0007669"/>
    <property type="project" value="UniProtKB-KW"/>
</dbReference>
<dbReference type="Pfam" id="PF01427">
    <property type="entry name" value="Peptidase_M15"/>
    <property type="match status" value="1"/>
</dbReference>
<dbReference type="CDD" id="cd14843">
    <property type="entry name" value="D-Ala-D-Ala_dipeptidase_like"/>
    <property type="match status" value="1"/>
</dbReference>
<evidence type="ECO:0000313" key="12">
    <source>
        <dbReference type="Proteomes" id="UP000323274"/>
    </source>
</evidence>